<organism evidence="2 3">
    <name type="scientific">Metallosphaera prunae</name>
    <dbReference type="NCBI Taxonomy" id="47304"/>
    <lineage>
        <taxon>Archaea</taxon>
        <taxon>Thermoproteota</taxon>
        <taxon>Thermoprotei</taxon>
        <taxon>Sulfolobales</taxon>
        <taxon>Sulfolobaceae</taxon>
        <taxon>Metallosphaera</taxon>
    </lineage>
</organism>
<keyword evidence="3" id="KW-1185">Reference proteome</keyword>
<reference evidence="2 3" key="1">
    <citation type="submission" date="2018-07" db="EMBL/GenBank/DDBJ databases">
        <title>Complete Genome Sequences of Extremely Thermoacidophilic, Metal-Mobilizing Type-Strain Members of the Archaeal Family Sulfolobaceae: Acidianus brierleyi DSM-1651T, Acidianus sulfidivorans DSM-18786T, Metallosphaera hakonensis DSM-7519T, and Metallosphaera prunae DSM-10039T.</title>
        <authorList>
            <person name="Counts J.A."/>
            <person name="Kelly R.M."/>
        </authorList>
    </citation>
    <scope>NUCLEOTIDE SEQUENCE [LARGE SCALE GENOMIC DNA]</scope>
    <source>
        <strain evidence="2 3">Ron 12/II</strain>
    </source>
</reference>
<dbReference type="KEGG" id="mpru:DFR88_02060"/>
<evidence type="ECO:0000313" key="2">
    <source>
        <dbReference type="EMBL" id="QCO29433.1"/>
    </source>
</evidence>
<dbReference type="EMBL" id="CP031156">
    <property type="protein sequence ID" value="QCO29433.1"/>
    <property type="molecule type" value="Genomic_DNA"/>
</dbReference>
<dbReference type="Proteomes" id="UP000298568">
    <property type="component" value="Chromosome"/>
</dbReference>
<dbReference type="Pfam" id="PF07362">
    <property type="entry name" value="CcdA"/>
    <property type="match status" value="1"/>
</dbReference>
<dbReference type="GeneID" id="59455642"/>
<dbReference type="AlphaFoldDB" id="A0A4D8RR73"/>
<evidence type="ECO:0000256" key="1">
    <source>
        <dbReference type="ARBA" id="ARBA00022649"/>
    </source>
</evidence>
<dbReference type="RefSeq" id="WP_193453380.1">
    <property type="nucleotide sequence ID" value="NZ_CP031156.1"/>
</dbReference>
<name>A0A4D8RR73_METPR</name>
<accession>A0A4D8RR73</accession>
<dbReference type="InterPro" id="IPR009956">
    <property type="entry name" value="Post-segregation_anti-tox_CcdA"/>
</dbReference>
<protein>
    <submittedName>
        <fullName evidence="2">VapB-type antitoxin</fullName>
    </submittedName>
</protein>
<evidence type="ECO:0000313" key="3">
    <source>
        <dbReference type="Proteomes" id="UP000298568"/>
    </source>
</evidence>
<gene>
    <name evidence="2" type="ORF">DFR88_02060</name>
</gene>
<sequence>MSWVTVSTKVRRELLEKAKEYGVNVSEVLRRALENEVREREREQARRSAALIAERFSVSREDVIRIIRESRDKDGKVRD</sequence>
<keyword evidence="1" id="KW-1277">Toxin-antitoxin system</keyword>
<proteinExistence type="predicted"/>